<evidence type="ECO:0000259" key="2">
    <source>
        <dbReference type="Pfam" id="PF06863"/>
    </source>
</evidence>
<dbReference type="OrthoDB" id="272779at2"/>
<dbReference type="SUPFAM" id="SSF160935">
    <property type="entry name" value="VPA0735-like"/>
    <property type="match status" value="1"/>
</dbReference>
<dbReference type="PANTHER" id="PTHR36509">
    <property type="entry name" value="BLL3101 PROTEIN"/>
    <property type="match status" value="1"/>
</dbReference>
<evidence type="ECO:0000259" key="1">
    <source>
        <dbReference type="Pfam" id="PF06742"/>
    </source>
</evidence>
<protein>
    <recommendedName>
        <fullName evidence="5">DUF1254 domain-containing protein</fullName>
    </recommendedName>
</protein>
<feature type="domain" description="DUF1214" evidence="1">
    <location>
        <begin position="368"/>
        <end position="474"/>
    </location>
</feature>
<dbReference type="Pfam" id="PF06863">
    <property type="entry name" value="DUF1254"/>
    <property type="match status" value="1"/>
</dbReference>
<name>A0A1J7BLB2_9ACTN</name>
<organism evidence="3 4">
    <name type="scientific">Mangrovactinospora gilvigrisea</name>
    <dbReference type="NCBI Taxonomy" id="1428644"/>
    <lineage>
        <taxon>Bacteria</taxon>
        <taxon>Bacillati</taxon>
        <taxon>Actinomycetota</taxon>
        <taxon>Actinomycetes</taxon>
        <taxon>Kitasatosporales</taxon>
        <taxon>Streptomycetaceae</taxon>
        <taxon>Mangrovactinospora</taxon>
    </lineage>
</organism>
<dbReference type="STRING" id="1428644.BIV57_01250"/>
<dbReference type="Gene3D" id="2.60.40.1610">
    <property type="entry name" value="Domain of unknown function DUF1254"/>
    <property type="match status" value="1"/>
</dbReference>
<proteinExistence type="predicted"/>
<dbReference type="InterPro" id="IPR037050">
    <property type="entry name" value="DUF1254_sf"/>
</dbReference>
<dbReference type="InterPro" id="IPR010621">
    <property type="entry name" value="DUF1214"/>
</dbReference>
<keyword evidence="4" id="KW-1185">Reference proteome</keyword>
<evidence type="ECO:0008006" key="5">
    <source>
        <dbReference type="Google" id="ProtNLM"/>
    </source>
</evidence>
<dbReference type="AlphaFoldDB" id="A0A1J7BLB2"/>
<dbReference type="PANTHER" id="PTHR36509:SF3">
    <property type="entry name" value="SIGNAL PEPTIDE PROTEIN"/>
    <property type="match status" value="1"/>
</dbReference>
<accession>A0A1J7BLB2</accession>
<dbReference type="Gene3D" id="2.60.120.600">
    <property type="entry name" value="Domain of unknown function DUF1214, C-terminal domain"/>
    <property type="match status" value="1"/>
</dbReference>
<gene>
    <name evidence="3" type="ORF">BIV57_01250</name>
</gene>
<evidence type="ECO:0000313" key="3">
    <source>
        <dbReference type="EMBL" id="OIV39487.1"/>
    </source>
</evidence>
<dbReference type="Pfam" id="PF06742">
    <property type="entry name" value="DUF1214"/>
    <property type="match status" value="1"/>
</dbReference>
<dbReference type="Proteomes" id="UP000243342">
    <property type="component" value="Unassembled WGS sequence"/>
</dbReference>
<comment type="caution">
    <text evidence="3">The sequence shown here is derived from an EMBL/GenBank/DDBJ whole genome shotgun (WGS) entry which is preliminary data.</text>
</comment>
<evidence type="ECO:0000313" key="4">
    <source>
        <dbReference type="Proteomes" id="UP000243342"/>
    </source>
</evidence>
<sequence length="492" mass="54021">MSTEADRYQELASLPFDGGQPTDVTARTLTDELYFQRAVQAYLWALPAVNACAMRDGLGEAFGRGYSVMAVFEQRLKPRTLITTPNCDVIYGMAFANLAETGPLVVEAAPGIQGLVDDFWHRPLTGPLIGGVQYLGDIGLPGPDHGKGGRYLIVPDGAEPETEGAWEEYFVYRSRTNNIYFLLRGFFSSVDDLAPGVASIEGIRLHPLSGEAEPMRFAHASEVPANALFPRDATFYDTLNAFVQADRIDGVDPYMHGVLAALGIAKGTTFAPDPRQQQLLQAAAQTAWKSAKTIASGFDAEPDALWWEDRHWVAHAKTAPDDFWHTLLDEEFRTRAAGHTDVNAKAHMFVNHYSISTGMISSVVGFGAKYAACYRDAAGDLLTGEHTYRIDLPADPPAKLFWSLTLYDAETAAEVDADGQTFSSLNGMNAIAFNDDKSITIHIGPERPEDAANWIKTVPGRGWFSLIRWYGPEQAFFDRKYKPGDFTRTGSA</sequence>
<dbReference type="RefSeq" id="WP_071654690.1">
    <property type="nucleotide sequence ID" value="NZ_MLCF01000002.1"/>
</dbReference>
<dbReference type="InterPro" id="IPR037049">
    <property type="entry name" value="DUF1214_C_sf"/>
</dbReference>
<dbReference type="EMBL" id="MLCF01000002">
    <property type="protein sequence ID" value="OIV39487.1"/>
    <property type="molecule type" value="Genomic_DNA"/>
</dbReference>
<reference evidence="3 4" key="1">
    <citation type="submission" date="2016-10" db="EMBL/GenBank/DDBJ databases">
        <title>Genome sequence of Streptomyces gilvigriseus MUSC 26.</title>
        <authorList>
            <person name="Lee L.-H."/>
            <person name="Ser H.-L."/>
        </authorList>
    </citation>
    <scope>NUCLEOTIDE SEQUENCE [LARGE SCALE GENOMIC DNA]</scope>
    <source>
        <strain evidence="3 4">MUSC 26</strain>
    </source>
</reference>
<dbReference type="InterPro" id="IPR010679">
    <property type="entry name" value="DUF1254"/>
</dbReference>
<feature type="domain" description="DUF1254" evidence="2">
    <location>
        <begin position="73"/>
        <end position="205"/>
    </location>
</feature>
<dbReference type="Gene3D" id="1.10.3360.10">
    <property type="entry name" value="VPA0735-like domain"/>
    <property type="match status" value="1"/>
</dbReference>